<dbReference type="PANTHER" id="PTHR12526">
    <property type="entry name" value="GLYCOSYLTRANSFERASE"/>
    <property type="match status" value="1"/>
</dbReference>
<keyword evidence="1 4" id="KW-0808">Transferase</keyword>
<dbReference type="GO" id="GO:0016757">
    <property type="term" value="F:glycosyltransferase activity"/>
    <property type="evidence" value="ECO:0007669"/>
    <property type="project" value="InterPro"/>
</dbReference>
<dbReference type="SUPFAM" id="SSF53756">
    <property type="entry name" value="UDP-Glycosyltransferase/glycogen phosphorylase"/>
    <property type="match status" value="1"/>
</dbReference>
<feature type="compositionally biased region" description="Basic and acidic residues" evidence="2">
    <location>
        <begin position="18"/>
        <end position="30"/>
    </location>
</feature>
<dbReference type="OrthoDB" id="9810929at2"/>
<feature type="region of interest" description="Disordered" evidence="2">
    <location>
        <begin position="1"/>
        <end position="31"/>
    </location>
</feature>
<sequence>MPWDWNGSPTIPPPTRTINERERERERVGSERTVGQVTDAVVALTSEEVAYLTGPNGIPHSKITTVPVGVNLDHFTPQGDAFSRNDRLRVVTIGRLVPRKGVNTVIEGFAEIAEAFNAELLIAGGPARDALSADPTVRHLRDLARHHEVANRIEFLGRIPHQRVPGLLRSADIFVCAPHYEPFGTAALEAAACGIPVIATAVGGLQQHVQHGRTGILTPPADPDALASALSTLLSNSRTRSNMGTAGATNAHRYSWPAVTDQILTAYRSLLEPQ</sequence>
<dbReference type="EMBL" id="VSFF01000016">
    <property type="protein sequence ID" value="TYC08702.1"/>
    <property type="molecule type" value="Genomic_DNA"/>
</dbReference>
<evidence type="ECO:0000256" key="2">
    <source>
        <dbReference type="SAM" id="MobiDB-lite"/>
    </source>
</evidence>
<dbReference type="Proteomes" id="UP000322634">
    <property type="component" value="Unassembled WGS sequence"/>
</dbReference>
<keyword evidence="5" id="KW-1185">Reference proteome</keyword>
<evidence type="ECO:0000259" key="3">
    <source>
        <dbReference type="Pfam" id="PF00534"/>
    </source>
</evidence>
<gene>
    <name evidence="4" type="ORF">FXF65_38140</name>
</gene>
<evidence type="ECO:0000313" key="5">
    <source>
        <dbReference type="Proteomes" id="UP000322634"/>
    </source>
</evidence>
<dbReference type="RefSeq" id="WP_148355099.1">
    <property type="nucleotide sequence ID" value="NZ_JBHSBF010000026.1"/>
</dbReference>
<comment type="caution">
    <text evidence="4">The sequence shown here is derived from an EMBL/GenBank/DDBJ whole genome shotgun (WGS) entry which is preliminary data.</text>
</comment>
<reference evidence="4 5" key="1">
    <citation type="submission" date="2019-08" db="EMBL/GenBank/DDBJ databases">
        <title>Actinomadura sp. nov. CYP1-5 isolated from mountain soil.</title>
        <authorList>
            <person name="Songsumanus A."/>
            <person name="Kuncharoen N."/>
            <person name="Kudo T."/>
            <person name="Yuki M."/>
            <person name="Igarashi Y."/>
            <person name="Tanasupawat S."/>
        </authorList>
    </citation>
    <scope>NUCLEOTIDE SEQUENCE [LARGE SCALE GENOMIC DNA]</scope>
    <source>
        <strain evidence="4 5">GKU157</strain>
    </source>
</reference>
<dbReference type="PANTHER" id="PTHR12526:SF635">
    <property type="entry name" value="GLYCOSYL TRANSFERASE GROUP 1"/>
    <property type="match status" value="1"/>
</dbReference>
<dbReference type="Gene3D" id="3.40.50.2000">
    <property type="entry name" value="Glycogen Phosphorylase B"/>
    <property type="match status" value="2"/>
</dbReference>
<evidence type="ECO:0000313" key="4">
    <source>
        <dbReference type="EMBL" id="TYC08702.1"/>
    </source>
</evidence>
<protein>
    <submittedName>
        <fullName evidence="4">Glycosyltransferase family 1 protein</fullName>
    </submittedName>
</protein>
<dbReference type="AlphaFoldDB" id="A0A5D0TTQ7"/>
<feature type="domain" description="Glycosyl transferase family 1" evidence="3">
    <location>
        <begin position="84"/>
        <end position="247"/>
    </location>
</feature>
<organism evidence="4 5">
    <name type="scientific">Actinomadura syzygii</name>
    <dbReference type="NCBI Taxonomy" id="1427538"/>
    <lineage>
        <taxon>Bacteria</taxon>
        <taxon>Bacillati</taxon>
        <taxon>Actinomycetota</taxon>
        <taxon>Actinomycetes</taxon>
        <taxon>Streptosporangiales</taxon>
        <taxon>Thermomonosporaceae</taxon>
        <taxon>Actinomadura</taxon>
    </lineage>
</organism>
<dbReference type="Pfam" id="PF00534">
    <property type="entry name" value="Glycos_transf_1"/>
    <property type="match status" value="1"/>
</dbReference>
<dbReference type="InterPro" id="IPR001296">
    <property type="entry name" value="Glyco_trans_1"/>
</dbReference>
<proteinExistence type="predicted"/>
<accession>A0A5D0TTQ7</accession>
<evidence type="ECO:0000256" key="1">
    <source>
        <dbReference type="ARBA" id="ARBA00022679"/>
    </source>
</evidence>
<name>A0A5D0TTQ7_9ACTN</name>